<accession>A0ABT4RZ74</accession>
<protein>
    <submittedName>
        <fullName evidence="1">YbbR-like domain-containing protein</fullName>
    </submittedName>
</protein>
<proteinExistence type="predicted"/>
<dbReference type="Gene3D" id="2.170.120.30">
    <property type="match status" value="1"/>
</dbReference>
<dbReference type="PANTHER" id="PTHR37804:SF1">
    <property type="entry name" value="CDAA REGULATORY PROTEIN CDAR"/>
    <property type="match status" value="1"/>
</dbReference>
<evidence type="ECO:0000313" key="2">
    <source>
        <dbReference type="Proteomes" id="UP001149142"/>
    </source>
</evidence>
<evidence type="ECO:0000313" key="1">
    <source>
        <dbReference type="EMBL" id="MDA0176871.1"/>
    </source>
</evidence>
<sequence length="320" mass="36697">MKSLKAKILSLFRSKKLNVFFVFFMIALSILVLTKLSQTYQGTLVFNVKPTDVKETQVILNDSANQLIITLETHGFNWLNYAFNKPEVKVNLQNDVLQKDSTLIWTERKGFSSISKQFGKDTKVLSINPDTLVFNFDVNQVKKVPIKSNFKIAFKEGYNTLDLITVKPESINIIGPATLLQKIDFITTESKTYEEVKTNINKPIQLILDNISKEIKVSQTQVNFKLEVSKFTEGIITLPVTITNVPEHLSINYFPKQVNVKYSTTIENFNTISKTDFVVQCDYKKVKNNSFLIPELIQQPKNVKNARVEEQQIEFIITQK</sequence>
<dbReference type="InterPro" id="IPR012505">
    <property type="entry name" value="YbbR"/>
</dbReference>
<gene>
    <name evidence="1" type="ORF">OOZ35_05115</name>
</gene>
<comment type="caution">
    <text evidence="1">The sequence shown here is derived from an EMBL/GenBank/DDBJ whole genome shotgun (WGS) entry which is preliminary data.</text>
</comment>
<reference evidence="1" key="1">
    <citation type="submission" date="2022-11" db="EMBL/GenBank/DDBJ databases">
        <title>Refractory cell wall polysaccharides provide important carbon source for microbial heterotrophs in the hadal ocean.</title>
        <authorList>
            <person name="Zhu X."/>
        </authorList>
    </citation>
    <scope>NUCLEOTIDE SEQUENCE</scope>
    <source>
        <strain evidence="1">MTRN7</strain>
    </source>
</reference>
<dbReference type="PANTHER" id="PTHR37804">
    <property type="entry name" value="CDAA REGULATORY PROTEIN CDAR"/>
    <property type="match status" value="1"/>
</dbReference>
<dbReference type="Proteomes" id="UP001149142">
    <property type="component" value="Unassembled WGS sequence"/>
</dbReference>
<dbReference type="RefSeq" id="WP_191072875.1">
    <property type="nucleotide sequence ID" value="NZ_CP061703.1"/>
</dbReference>
<organism evidence="1 2">
    <name type="scientific">Mesoflavibacter profundi</name>
    <dbReference type="NCBI Taxonomy" id="2708110"/>
    <lineage>
        <taxon>Bacteria</taxon>
        <taxon>Pseudomonadati</taxon>
        <taxon>Bacteroidota</taxon>
        <taxon>Flavobacteriia</taxon>
        <taxon>Flavobacteriales</taxon>
        <taxon>Flavobacteriaceae</taxon>
        <taxon>Mesoflavibacter</taxon>
    </lineage>
</organism>
<keyword evidence="2" id="KW-1185">Reference proteome</keyword>
<dbReference type="Pfam" id="PF07949">
    <property type="entry name" value="YbbR"/>
    <property type="match status" value="1"/>
</dbReference>
<dbReference type="InterPro" id="IPR053154">
    <property type="entry name" value="c-di-AMP_regulator"/>
</dbReference>
<dbReference type="EMBL" id="JAPFGC010000002">
    <property type="protein sequence ID" value="MDA0176871.1"/>
    <property type="molecule type" value="Genomic_DNA"/>
</dbReference>
<dbReference type="Gene3D" id="2.170.120.40">
    <property type="entry name" value="YbbR-like domain"/>
    <property type="match status" value="1"/>
</dbReference>
<name>A0ABT4RZ74_9FLAO</name>